<dbReference type="InterPro" id="IPR043128">
    <property type="entry name" value="Rev_trsase/Diguanyl_cyclase"/>
</dbReference>
<dbReference type="InterPro" id="IPR036397">
    <property type="entry name" value="RNaseH_sf"/>
</dbReference>
<accession>A0A914X6C2</accession>
<keyword evidence="7" id="KW-0378">Hydrolase</keyword>
<evidence type="ECO:0000256" key="8">
    <source>
        <dbReference type="ARBA" id="ARBA00022918"/>
    </source>
</evidence>
<dbReference type="SUPFAM" id="SSF56672">
    <property type="entry name" value="DNA/RNA polymerases"/>
    <property type="match status" value="1"/>
</dbReference>
<dbReference type="EC" id="2.7.7.49" evidence="1"/>
<evidence type="ECO:0000256" key="5">
    <source>
        <dbReference type="ARBA" id="ARBA00022722"/>
    </source>
</evidence>
<protein>
    <recommendedName>
        <fullName evidence="1">RNA-directed DNA polymerase</fullName>
        <ecNumber evidence="1">2.7.7.49</ecNumber>
    </recommendedName>
</protein>
<evidence type="ECO:0000256" key="9">
    <source>
        <dbReference type="SAM" id="MobiDB-lite"/>
    </source>
</evidence>
<dbReference type="PROSITE" id="PS50994">
    <property type="entry name" value="INTEGRASE"/>
    <property type="match status" value="1"/>
</dbReference>
<dbReference type="WBParaSite" id="PSAMB.scaffold690size43673.g8185.t2">
    <property type="protein sequence ID" value="PSAMB.scaffold690size43673.g8185.t2"/>
    <property type="gene ID" value="PSAMB.scaffold690size43673.g8185"/>
</dbReference>
<sequence>MVKKKDSSLRYCIDMRAVNAVTKIDAYPLPRIADILHSLNGRTRFTLLDLRSGFWQVPMEPASKEKTAFSTHTGHFEFNVMPFGLVNAGATFERLMENVLAGLQWDFVYLYLDDILIASHDDESHVRHLRQVFERLAHANLCAKPSKCAFGKPKAEYLGHVISAEGILPDPAKVASIATLAAPRKLKKLQAFLGFCNYYREYVPQFASIASPLYALMRVNAPYHWSVDCQRAFEQLRQALVSAPLLAYPDFEGARSGGRPFLLYTDACKSAVGCVVSQQGADGKEHVLAYESRRTHGAELNYCISDLEALAVVHTVKKFRHLLYSYPCVVFTDHAALKSLMTSKQLSGRLARWQLLLSEFNLTIVVRPGAQHKNADFLSRLHEDETEGDEDRPSAPGVGEKLGTVMLTQTANADALSNDDDASPITDEISVRPALPEQRGDTFFGPIIAYLEDGTLPDEPTTAKRVVAEASQFAIDNRALFFVDYKRKGHMRLVLPQSMRQDVVLQEHSGVFGGHLGHDRVYYALAQNYYWPGMCTDVKRLIRGCLTCATSRDYRKHRPPLTPIVTEGIFEILSVDVLEMPLTRNGNRYIISFVDCFSKFCESFATADQTAVTIARLLVDNIVCRHGCPAKLLSDRGPAFMSDLLREVLGYLGVKKLNTSGFHPQGNGEVERMNRTLIKMLQRSVSATIEWDRRLPFTIFAYNSTPSKAHGLPPAFLCYGRNVRRPSSVDFQPSLTQSAVSVDDYRHELVQNLSEANVLAAARIEKAQRRQKEYYDKQQPASKFAVGQRVLVYMPIEKSGKLRKLNRPNYGPFYISNLTDSNAEVELATDPTDRMFVALDRLRPCPPEIPSDQTYTGKRKRRRRAKQGTPTNPAIAPSTAQNPTPLAADDPAIPGLKSDQPNGSQPAPRRPGLRVIRSRRQTPPGFRRW</sequence>
<evidence type="ECO:0000259" key="11">
    <source>
        <dbReference type="PROSITE" id="PS50994"/>
    </source>
</evidence>
<dbReference type="Gene3D" id="3.10.10.10">
    <property type="entry name" value="HIV Type 1 Reverse Transcriptase, subunit A, domain 1"/>
    <property type="match status" value="1"/>
</dbReference>
<feature type="domain" description="Reverse transcriptase" evidence="10">
    <location>
        <begin position="1"/>
        <end position="162"/>
    </location>
</feature>
<dbReference type="SUPFAM" id="SSF53098">
    <property type="entry name" value="Ribonuclease H-like"/>
    <property type="match status" value="1"/>
</dbReference>
<evidence type="ECO:0000256" key="2">
    <source>
        <dbReference type="ARBA" id="ARBA00022670"/>
    </source>
</evidence>
<evidence type="ECO:0000256" key="6">
    <source>
        <dbReference type="ARBA" id="ARBA00022759"/>
    </source>
</evidence>
<keyword evidence="4" id="KW-0548">Nucleotidyltransferase</keyword>
<evidence type="ECO:0000313" key="13">
    <source>
        <dbReference type="WBParaSite" id="PSAMB.scaffold690size43673.g8185.t2"/>
    </source>
</evidence>
<evidence type="ECO:0000313" key="12">
    <source>
        <dbReference type="Proteomes" id="UP000887566"/>
    </source>
</evidence>
<dbReference type="GO" id="GO:0003676">
    <property type="term" value="F:nucleic acid binding"/>
    <property type="evidence" value="ECO:0007669"/>
    <property type="project" value="InterPro"/>
</dbReference>
<keyword evidence="5" id="KW-0540">Nuclease</keyword>
<evidence type="ECO:0000256" key="7">
    <source>
        <dbReference type="ARBA" id="ARBA00022801"/>
    </source>
</evidence>
<keyword evidence="3" id="KW-0808">Transferase</keyword>
<feature type="domain" description="Integrase catalytic" evidence="11">
    <location>
        <begin position="555"/>
        <end position="722"/>
    </location>
</feature>
<keyword evidence="6" id="KW-0255">Endonuclease</keyword>
<feature type="compositionally biased region" description="Basic residues" evidence="9">
    <location>
        <begin position="857"/>
        <end position="866"/>
    </location>
</feature>
<evidence type="ECO:0000259" key="10">
    <source>
        <dbReference type="PROSITE" id="PS50878"/>
    </source>
</evidence>
<dbReference type="GO" id="GO:0003964">
    <property type="term" value="F:RNA-directed DNA polymerase activity"/>
    <property type="evidence" value="ECO:0007669"/>
    <property type="project" value="UniProtKB-KW"/>
</dbReference>
<dbReference type="Proteomes" id="UP000887566">
    <property type="component" value="Unplaced"/>
</dbReference>
<reference evidence="13" key="1">
    <citation type="submission" date="2022-11" db="UniProtKB">
        <authorList>
            <consortium name="WormBaseParasite"/>
        </authorList>
    </citation>
    <scope>IDENTIFICATION</scope>
</reference>
<dbReference type="InterPro" id="IPR012337">
    <property type="entry name" value="RNaseH-like_sf"/>
</dbReference>
<proteinExistence type="predicted"/>
<dbReference type="Pfam" id="PF17917">
    <property type="entry name" value="RT_RNaseH"/>
    <property type="match status" value="1"/>
</dbReference>
<dbReference type="InterPro" id="IPR043502">
    <property type="entry name" value="DNA/RNA_pol_sf"/>
</dbReference>
<keyword evidence="12" id="KW-1185">Reference proteome</keyword>
<evidence type="ECO:0000256" key="3">
    <source>
        <dbReference type="ARBA" id="ARBA00022679"/>
    </source>
</evidence>
<keyword evidence="2" id="KW-0645">Protease</keyword>
<feature type="compositionally biased region" description="Polar residues" evidence="9">
    <location>
        <begin position="868"/>
        <end position="884"/>
    </location>
</feature>
<dbReference type="Gene3D" id="1.10.340.70">
    <property type="match status" value="1"/>
</dbReference>
<name>A0A914X6C2_9BILA</name>
<keyword evidence="8" id="KW-0695">RNA-directed DNA polymerase</keyword>
<dbReference type="PROSITE" id="PS50878">
    <property type="entry name" value="RT_POL"/>
    <property type="match status" value="1"/>
</dbReference>
<evidence type="ECO:0000256" key="4">
    <source>
        <dbReference type="ARBA" id="ARBA00022695"/>
    </source>
</evidence>
<dbReference type="PANTHER" id="PTHR37984">
    <property type="entry name" value="PROTEIN CBG26694"/>
    <property type="match status" value="1"/>
</dbReference>
<dbReference type="InterPro" id="IPR041588">
    <property type="entry name" value="Integrase_H2C2"/>
</dbReference>
<evidence type="ECO:0000256" key="1">
    <source>
        <dbReference type="ARBA" id="ARBA00012493"/>
    </source>
</evidence>
<dbReference type="FunFam" id="3.10.20.370:FF:000001">
    <property type="entry name" value="Retrovirus-related Pol polyprotein from transposon 17.6-like protein"/>
    <property type="match status" value="1"/>
</dbReference>
<dbReference type="Pfam" id="PF00665">
    <property type="entry name" value="rve"/>
    <property type="match status" value="1"/>
</dbReference>
<dbReference type="FunFam" id="3.30.420.10:FF:000032">
    <property type="entry name" value="Retrovirus-related Pol polyprotein from transposon 297-like Protein"/>
    <property type="match status" value="1"/>
</dbReference>
<dbReference type="InterPro" id="IPR041373">
    <property type="entry name" value="RT_RNaseH"/>
</dbReference>
<dbReference type="CDD" id="cd09274">
    <property type="entry name" value="RNase_HI_RT_Ty3"/>
    <property type="match status" value="1"/>
</dbReference>
<dbReference type="GO" id="GO:0042575">
    <property type="term" value="C:DNA polymerase complex"/>
    <property type="evidence" value="ECO:0007669"/>
    <property type="project" value="UniProtKB-ARBA"/>
</dbReference>
<dbReference type="GO" id="GO:0008233">
    <property type="term" value="F:peptidase activity"/>
    <property type="evidence" value="ECO:0007669"/>
    <property type="project" value="UniProtKB-KW"/>
</dbReference>
<dbReference type="Pfam" id="PF17921">
    <property type="entry name" value="Integrase_H2C2"/>
    <property type="match status" value="1"/>
</dbReference>
<dbReference type="Gene3D" id="3.30.420.10">
    <property type="entry name" value="Ribonuclease H-like superfamily/Ribonuclease H"/>
    <property type="match status" value="1"/>
</dbReference>
<dbReference type="GO" id="GO:0015074">
    <property type="term" value="P:DNA integration"/>
    <property type="evidence" value="ECO:0007669"/>
    <property type="project" value="InterPro"/>
</dbReference>
<dbReference type="InterPro" id="IPR001584">
    <property type="entry name" value="Integrase_cat-core"/>
</dbReference>
<dbReference type="FunFam" id="1.10.340.70:FF:000001">
    <property type="entry name" value="Retrovirus-related Pol polyprotein from transposon gypsy-like Protein"/>
    <property type="match status" value="1"/>
</dbReference>
<dbReference type="Gene3D" id="3.30.70.270">
    <property type="match status" value="2"/>
</dbReference>
<dbReference type="InterPro" id="IPR050951">
    <property type="entry name" value="Retrovirus_Pol_polyprotein"/>
</dbReference>
<dbReference type="GO" id="GO:0004519">
    <property type="term" value="F:endonuclease activity"/>
    <property type="evidence" value="ECO:0007669"/>
    <property type="project" value="UniProtKB-KW"/>
</dbReference>
<feature type="region of interest" description="Disordered" evidence="9">
    <location>
        <begin position="843"/>
        <end position="929"/>
    </location>
</feature>
<dbReference type="Pfam" id="PF00078">
    <property type="entry name" value="RVT_1"/>
    <property type="match status" value="1"/>
</dbReference>
<dbReference type="PANTHER" id="PTHR37984:SF5">
    <property type="entry name" value="PROTEIN NYNRIN-LIKE"/>
    <property type="match status" value="1"/>
</dbReference>
<dbReference type="FunFam" id="3.10.10.10:FF:000007">
    <property type="entry name" value="Retrovirus-related Pol polyprotein from transposon 17.6-like Protein"/>
    <property type="match status" value="1"/>
</dbReference>
<organism evidence="12 13">
    <name type="scientific">Plectus sambesii</name>
    <dbReference type="NCBI Taxonomy" id="2011161"/>
    <lineage>
        <taxon>Eukaryota</taxon>
        <taxon>Metazoa</taxon>
        <taxon>Ecdysozoa</taxon>
        <taxon>Nematoda</taxon>
        <taxon>Chromadorea</taxon>
        <taxon>Plectida</taxon>
        <taxon>Plectina</taxon>
        <taxon>Plectoidea</taxon>
        <taxon>Plectidae</taxon>
        <taxon>Plectus</taxon>
    </lineage>
</organism>
<dbReference type="GO" id="GO:0006508">
    <property type="term" value="P:proteolysis"/>
    <property type="evidence" value="ECO:0007669"/>
    <property type="project" value="UniProtKB-KW"/>
</dbReference>
<dbReference type="CDD" id="cd01647">
    <property type="entry name" value="RT_LTR"/>
    <property type="match status" value="1"/>
</dbReference>
<dbReference type="FunFam" id="3.30.70.270:FF:000020">
    <property type="entry name" value="Transposon Tf2-6 polyprotein-like Protein"/>
    <property type="match status" value="1"/>
</dbReference>
<dbReference type="InterPro" id="IPR000477">
    <property type="entry name" value="RT_dom"/>
</dbReference>
<dbReference type="AlphaFoldDB" id="A0A914X6C2"/>